<dbReference type="Proteomes" id="UP001303587">
    <property type="component" value="Chromosome"/>
</dbReference>
<dbReference type="RefSeq" id="WP_338103219.1">
    <property type="nucleotide sequence ID" value="NZ_CP131060.1"/>
</dbReference>
<feature type="compositionally biased region" description="Polar residues" evidence="1">
    <location>
        <begin position="54"/>
        <end position="70"/>
    </location>
</feature>
<keyword evidence="2" id="KW-0812">Transmembrane</keyword>
<feature type="domain" description="GLUG" evidence="3">
    <location>
        <begin position="698"/>
        <end position="720"/>
    </location>
</feature>
<dbReference type="InterPro" id="IPR011493">
    <property type="entry name" value="GLUG"/>
</dbReference>
<evidence type="ECO:0000256" key="1">
    <source>
        <dbReference type="SAM" id="MobiDB-lite"/>
    </source>
</evidence>
<keyword evidence="2" id="KW-0472">Membrane</keyword>
<dbReference type="GeneID" id="89229841"/>
<dbReference type="AlphaFoldDB" id="A0AA96VEJ7"/>
<dbReference type="EMBL" id="CP131060">
    <property type="protein sequence ID" value="WNY25187.1"/>
    <property type="molecule type" value="Genomic_DNA"/>
</dbReference>
<evidence type="ECO:0000313" key="5">
    <source>
        <dbReference type="Proteomes" id="UP001303587"/>
    </source>
</evidence>
<feature type="region of interest" description="Disordered" evidence="1">
    <location>
        <begin position="54"/>
        <end position="94"/>
    </location>
</feature>
<organism evidence="4 5">
    <name type="scientific">Methanolapillus millepedarum</name>
    <dbReference type="NCBI Taxonomy" id="3028296"/>
    <lineage>
        <taxon>Archaea</taxon>
        <taxon>Methanobacteriati</taxon>
        <taxon>Methanobacteriota</taxon>
        <taxon>Stenosarchaea group</taxon>
        <taxon>Methanomicrobia</taxon>
        <taxon>Methanosarcinales</taxon>
        <taxon>Methanosarcinaceae</taxon>
        <taxon>Methanolapillus</taxon>
    </lineage>
</organism>
<evidence type="ECO:0000259" key="3">
    <source>
        <dbReference type="Pfam" id="PF07581"/>
    </source>
</evidence>
<evidence type="ECO:0000313" key="4">
    <source>
        <dbReference type="EMBL" id="WNY25187.1"/>
    </source>
</evidence>
<keyword evidence="5" id="KW-1185">Reference proteome</keyword>
<proteinExistence type="predicted"/>
<dbReference type="Gene3D" id="2.160.20.110">
    <property type="match status" value="3"/>
</dbReference>
<sequence>MDSKTDIKYKQKKYIPVAIIILLLLLAVFTYVYVQNNKDVNVILHCEHSNASTPIESGQGSSGPVNSSSPDPIHVTPGGNGSGTNPPTPDRPTIADMSLFDYNQDTSKTLRVVLTMNNPGIPITNLSINYTNVNNDSDNGTIAIPSLNIDSTYGPQGTYLVSIPSTGSGNPLSTVGALNTYEYYFSINDDSGISKSSYYPFQSGTGSVATPFMIQGIVQFDALRYYTSANGNNASGKYFVVMEDISFPAEWNNNTGNLYNRALSDGTGWVPIGGNKLGVPSGAYSDQFRGNFNGNNKTFSNFTIRSSNYSNGLFGQIGGVSTDQKTDIRNLKIEKMNVQTSNVTKPSYVGSLSGYVENSTVTNVSTANLTIEGDSRIGGLIGYINNTTVNNSTVKGTITTTNYSVGGVVGAGVYSLITNSTSDTNLTAGRVSTTNNSSCVGGIIGLTNYVDINNSRHNGTIQGYNYTGGIVGIWQGGNIKIENSSHTGDINARETIGGVVGIVAGSGTDYTIKSSNATGNISVGAAYSEDGTGGIIGKVNKNNGTIDNCHYIGTITCTENKTYFYYGIGGIMGYSKNENATISNSSANVEINVLKGNGIGGIVGYSAFRGLEVVNSTARGNITSEDIGADVSDLITAGGLVGMMRNDTLIMNSSASVNIKGKTTSTNSGYGGLVGESINSRIRNSYATGNVSGNKAIIGGLVGSTAGIQIDNCYATGNITGGTQVGGLVGNLAPMVIRDSVDPNIILENISSYLNNSYATGNVSGSNTVGGLVGGSGSASRINNCIALNAEVSGSGARRIYSSTTGFPTAIDIVLTNNYAYDGMTTNANFNEKSATGRDGADATAAQAKTLAFYTGTLDWNDGSIVWRMGSAGYPIPVLTWQTTEPTNPPSWATAP</sequence>
<name>A0AA96VEJ7_9EURY</name>
<feature type="domain" description="GLUG" evidence="3">
    <location>
        <begin position="667"/>
        <end position="692"/>
    </location>
</feature>
<reference evidence="4 5" key="1">
    <citation type="submission" date="2023-07" db="EMBL/GenBank/DDBJ databases">
        <title>Closed genoem sequence of Methanosarcinaceae archaeon Ac7.</title>
        <authorList>
            <person name="Poehlein A."/>
            <person name="Protasov E."/>
            <person name="Platt K."/>
            <person name="Reeh H."/>
            <person name="Daniel R."/>
            <person name="Brune A."/>
        </authorList>
    </citation>
    <scope>NUCLEOTIDE SEQUENCE [LARGE SCALE GENOMIC DNA]</scope>
    <source>
        <strain evidence="4 5">Ac7</strain>
    </source>
</reference>
<evidence type="ECO:0000256" key="2">
    <source>
        <dbReference type="SAM" id="Phobius"/>
    </source>
</evidence>
<keyword evidence="2" id="KW-1133">Transmembrane helix</keyword>
<dbReference type="Pfam" id="PF07581">
    <property type="entry name" value="Glug"/>
    <property type="match status" value="2"/>
</dbReference>
<protein>
    <recommendedName>
        <fullName evidence="3">GLUG domain-containing protein</fullName>
    </recommendedName>
</protein>
<accession>A0AA96VEJ7</accession>
<feature type="transmembrane region" description="Helical" evidence="2">
    <location>
        <begin position="14"/>
        <end position="34"/>
    </location>
</feature>
<gene>
    <name evidence="4" type="ORF">MsAc7_07330</name>
</gene>